<dbReference type="EMBL" id="JBBPBK010000019">
    <property type="protein sequence ID" value="KAK9267069.1"/>
    <property type="molecule type" value="Genomic_DNA"/>
</dbReference>
<reference evidence="4 5" key="1">
    <citation type="journal article" date="2024" name="Plant J.">
        <title>Genome sequences and population genomics reveal climatic adaptation and genomic divergence between two closely related sweetgum species.</title>
        <authorList>
            <person name="Xu W.Q."/>
            <person name="Ren C.Q."/>
            <person name="Zhang X.Y."/>
            <person name="Comes H.P."/>
            <person name="Liu X.H."/>
            <person name="Li Y.G."/>
            <person name="Kettle C.J."/>
            <person name="Jalonen R."/>
            <person name="Gaisberger H."/>
            <person name="Ma Y.Z."/>
            <person name="Qiu Y.X."/>
        </authorList>
    </citation>
    <scope>NUCLEOTIDE SEQUENCE [LARGE SCALE GENOMIC DNA]</scope>
    <source>
        <strain evidence="4">Hangzhou</strain>
    </source>
</reference>
<proteinExistence type="inferred from homology"/>
<protein>
    <submittedName>
        <fullName evidence="4">Uncharacterized protein</fullName>
    </submittedName>
</protein>
<accession>A0AAP0N9A9</accession>
<comment type="caution">
    <text evidence="4">The sequence shown here is derived from an EMBL/GenBank/DDBJ whole genome shotgun (WGS) entry which is preliminary data.</text>
</comment>
<gene>
    <name evidence="4" type="ORF">L1049_012622</name>
</gene>
<dbReference type="PANTHER" id="PTHR31147:SF66">
    <property type="entry name" value="OS05G0315700 PROTEIN"/>
    <property type="match status" value="1"/>
</dbReference>
<evidence type="ECO:0000256" key="2">
    <source>
        <dbReference type="ARBA" id="ARBA00022679"/>
    </source>
</evidence>
<dbReference type="Pfam" id="PF02458">
    <property type="entry name" value="Transferase"/>
    <property type="match status" value="1"/>
</dbReference>
<sequence>MVFLGMQVTRLTCGGFILAIRLNHTMADAFGLVQFLTAIGEIARGACAPSVPPLWERKLLAARSPPRITCTHHEYEETGDEKCAPILTMGQDNMVQRSFFFGPKEVRALRELLPPDLRVCSTFELITACVWKCRTLALELHPDEVIRLTCMNNVRVGVRGKDGLQMPLGYYGNAFVFPAVLSKAEMLCKNPLGYAVELVREAKAQMSEEYTRPVMDFMVLMGRRPMYNMGWNYIVSDNSRVGYEKVDFGWGKALLGGLTVASHLVSFYLRFTNNKGEGGTVVPICLPLPIMERFQQEPERMTRESAKQSNGKMLHDLQI</sequence>
<feature type="region of interest" description="Disordered" evidence="3">
    <location>
        <begin position="299"/>
        <end position="319"/>
    </location>
</feature>
<evidence type="ECO:0000256" key="1">
    <source>
        <dbReference type="ARBA" id="ARBA00009861"/>
    </source>
</evidence>
<organism evidence="4 5">
    <name type="scientific">Liquidambar formosana</name>
    <name type="common">Formosan gum</name>
    <dbReference type="NCBI Taxonomy" id="63359"/>
    <lineage>
        <taxon>Eukaryota</taxon>
        <taxon>Viridiplantae</taxon>
        <taxon>Streptophyta</taxon>
        <taxon>Embryophyta</taxon>
        <taxon>Tracheophyta</taxon>
        <taxon>Spermatophyta</taxon>
        <taxon>Magnoliopsida</taxon>
        <taxon>eudicotyledons</taxon>
        <taxon>Gunneridae</taxon>
        <taxon>Pentapetalae</taxon>
        <taxon>Saxifragales</taxon>
        <taxon>Altingiaceae</taxon>
        <taxon>Liquidambar</taxon>
    </lineage>
</organism>
<evidence type="ECO:0000313" key="5">
    <source>
        <dbReference type="Proteomes" id="UP001415857"/>
    </source>
</evidence>
<name>A0AAP0N9A9_LIQFO</name>
<dbReference type="PANTHER" id="PTHR31147">
    <property type="entry name" value="ACYL TRANSFERASE 4"/>
    <property type="match status" value="1"/>
</dbReference>
<keyword evidence="2" id="KW-0808">Transferase</keyword>
<keyword evidence="5" id="KW-1185">Reference proteome</keyword>
<dbReference type="AlphaFoldDB" id="A0AAP0N9A9"/>
<evidence type="ECO:0000313" key="4">
    <source>
        <dbReference type="EMBL" id="KAK9267069.1"/>
    </source>
</evidence>
<dbReference type="Gene3D" id="3.30.559.10">
    <property type="entry name" value="Chloramphenicol acetyltransferase-like domain"/>
    <property type="match status" value="2"/>
</dbReference>
<dbReference type="Proteomes" id="UP001415857">
    <property type="component" value="Unassembled WGS sequence"/>
</dbReference>
<dbReference type="InterPro" id="IPR050898">
    <property type="entry name" value="Plant_acyltransferase"/>
</dbReference>
<dbReference type="InterPro" id="IPR023213">
    <property type="entry name" value="CAT-like_dom_sf"/>
</dbReference>
<evidence type="ECO:0000256" key="3">
    <source>
        <dbReference type="SAM" id="MobiDB-lite"/>
    </source>
</evidence>
<dbReference type="GO" id="GO:0016740">
    <property type="term" value="F:transferase activity"/>
    <property type="evidence" value="ECO:0007669"/>
    <property type="project" value="UniProtKB-KW"/>
</dbReference>
<comment type="similarity">
    <text evidence="1">Belongs to the plant acyltransferase family.</text>
</comment>